<comment type="caution">
    <text evidence="1">The sequence shown here is derived from an EMBL/GenBank/DDBJ whole genome shotgun (WGS) entry which is preliminary data.</text>
</comment>
<accession>A0ABW8Q2G1</accession>
<dbReference type="RefSeq" id="WP_405341297.1">
    <property type="nucleotide sequence ID" value="NZ_JBANFI010000010.1"/>
</dbReference>
<dbReference type="PANTHER" id="PTHR42953:SF2">
    <property type="entry name" value="ADHESION PROTEIN"/>
    <property type="match status" value="1"/>
</dbReference>
<dbReference type="PANTHER" id="PTHR42953">
    <property type="entry name" value="HIGH-AFFINITY ZINC UPTAKE SYSTEM PROTEIN ZNUA-RELATED"/>
    <property type="match status" value="1"/>
</dbReference>
<evidence type="ECO:0000313" key="2">
    <source>
        <dbReference type="Proteomes" id="UP001621714"/>
    </source>
</evidence>
<proteinExistence type="predicted"/>
<keyword evidence="2" id="KW-1185">Reference proteome</keyword>
<organism evidence="1 2">
    <name type="scientific">Marinospirillum alkalitolerans</name>
    <dbReference type="NCBI Taxonomy" id="3123374"/>
    <lineage>
        <taxon>Bacteria</taxon>
        <taxon>Pseudomonadati</taxon>
        <taxon>Pseudomonadota</taxon>
        <taxon>Gammaproteobacteria</taxon>
        <taxon>Oceanospirillales</taxon>
        <taxon>Oceanospirillaceae</taxon>
        <taxon>Marinospirillum</taxon>
    </lineage>
</organism>
<name>A0ABW8Q2G1_9GAMM</name>
<protein>
    <submittedName>
        <fullName evidence="1">Metal ABC transporter substrate-binding protein</fullName>
    </submittedName>
</protein>
<dbReference type="InterPro" id="IPR006127">
    <property type="entry name" value="ZnuA-like"/>
</dbReference>
<dbReference type="Proteomes" id="UP001621714">
    <property type="component" value="Unassembled WGS sequence"/>
</dbReference>
<evidence type="ECO:0000313" key="1">
    <source>
        <dbReference type="EMBL" id="MFK7161787.1"/>
    </source>
</evidence>
<dbReference type="Pfam" id="PF01297">
    <property type="entry name" value="ZnuA"/>
    <property type="match status" value="1"/>
</dbReference>
<gene>
    <name evidence="1" type="ORF">V6U78_12155</name>
</gene>
<dbReference type="SUPFAM" id="SSF53807">
    <property type="entry name" value="Helical backbone' metal receptor"/>
    <property type="match status" value="1"/>
</dbReference>
<reference evidence="1 2" key="1">
    <citation type="submission" date="2024-02" db="EMBL/GenBank/DDBJ databases">
        <title>Marinospirillum sp. MEB 164 isolated from Lonar lake sediment.</title>
        <authorList>
            <person name="Joshi A."/>
            <person name="Thite S."/>
        </authorList>
    </citation>
    <scope>NUCLEOTIDE SEQUENCE [LARGE SCALE GENOMIC DNA]</scope>
    <source>
        <strain evidence="1 2">MEB164</strain>
    </source>
</reference>
<dbReference type="Gene3D" id="3.40.50.1980">
    <property type="entry name" value="Nitrogenase molybdenum iron protein domain"/>
    <property type="match status" value="2"/>
</dbReference>
<dbReference type="EMBL" id="JBANFI010000010">
    <property type="protein sequence ID" value="MFK7161787.1"/>
    <property type="molecule type" value="Genomic_DNA"/>
</dbReference>
<dbReference type="InterPro" id="IPR050492">
    <property type="entry name" value="Bact_metal-bind_prot9"/>
</dbReference>
<sequence>MYKRCWRKRCWLNSLLLIGGLLLVSTSWASHFRVVATTSTLGMLVEEIGGDLVQVRVLAAPDRDAHHLDARPSFMAAVRRADLLIEMGAGLEEGWLPAVTANAANPRVNYGRPGHLRASDFTGLRPSITVEGPNSGHVHEEGNPHFNIDPYRMARIAQVIGRRLGFFFPDQADELEARAEALGQQLRDHAQALAEQVKPDQQFIVYHEDLDYLEAWLPVKSVGYLEPIPGLPPTSAHLRQLVRHFEGQQGRVLYASYQPSRGARFLEQHLGWPSFALPLDPPLGSGLQGYLDLMTQWAEAFEYQ</sequence>